<protein>
    <recommendedName>
        <fullName evidence="5">Aspartate-semialdehyde dehydrogenase</fullName>
    </recommendedName>
</protein>
<proteinExistence type="predicted"/>
<feature type="signal peptide" evidence="2">
    <location>
        <begin position="1"/>
        <end position="23"/>
    </location>
</feature>
<reference evidence="3 4" key="1">
    <citation type="submission" date="2019-12" db="EMBL/GenBank/DDBJ databases">
        <title>Genomic-based taxomic classification of the family Erythrobacteraceae.</title>
        <authorList>
            <person name="Xu L."/>
        </authorList>
    </citation>
    <scope>NUCLEOTIDE SEQUENCE [LARGE SCALE GENOMIC DNA]</scope>
    <source>
        <strain evidence="3 4">KEMB 9005-328</strain>
    </source>
</reference>
<feature type="compositionally biased region" description="Low complexity" evidence="1">
    <location>
        <begin position="36"/>
        <end position="58"/>
    </location>
</feature>
<dbReference type="EMBL" id="WTYA01000006">
    <property type="protein sequence ID" value="MXP29039.1"/>
    <property type="molecule type" value="Genomic_DNA"/>
</dbReference>
<evidence type="ECO:0000313" key="3">
    <source>
        <dbReference type="EMBL" id="MXP29039.1"/>
    </source>
</evidence>
<accession>A0A845AHX1</accession>
<dbReference type="AlphaFoldDB" id="A0A845AHX1"/>
<gene>
    <name evidence="3" type="ORF">GRI58_09405</name>
</gene>
<organism evidence="3 4">
    <name type="scientific">Qipengyuania algicida</name>
    <dbReference type="NCBI Taxonomy" id="1836209"/>
    <lineage>
        <taxon>Bacteria</taxon>
        <taxon>Pseudomonadati</taxon>
        <taxon>Pseudomonadota</taxon>
        <taxon>Alphaproteobacteria</taxon>
        <taxon>Sphingomonadales</taxon>
        <taxon>Erythrobacteraceae</taxon>
        <taxon>Qipengyuania</taxon>
    </lineage>
</organism>
<feature type="region of interest" description="Disordered" evidence="1">
    <location>
        <begin position="24"/>
        <end position="58"/>
    </location>
</feature>
<evidence type="ECO:0000256" key="1">
    <source>
        <dbReference type="SAM" id="MobiDB-lite"/>
    </source>
</evidence>
<sequence length="211" mass="21429">MSLRNLVAVLCACGLAACSVSHKDASADQGNPAGQASASPVTQASTATPAPAATDVTPPVSITLDAKGLKFASPGNSSVSLLAFGVPRAMADAAVTAVLGQPTAQDSNDECPAGQIDFSNYGPLSLNFQNGKFVGWGVFPTDSDDAPGFATVGGVGIGMTRDALEKLHKLSFPKVSSIPEFSFGEIHGKFDSGTPPQTVAALWAGTNCIFR</sequence>
<feature type="chain" id="PRO_5033062990" description="Aspartate-semialdehyde dehydrogenase" evidence="2">
    <location>
        <begin position="24"/>
        <end position="211"/>
    </location>
</feature>
<dbReference type="OrthoDB" id="878483at2"/>
<dbReference type="PROSITE" id="PS51257">
    <property type="entry name" value="PROKAR_LIPOPROTEIN"/>
    <property type="match status" value="1"/>
</dbReference>
<name>A0A845AHX1_9SPHN</name>
<dbReference type="Proteomes" id="UP000439780">
    <property type="component" value="Unassembled WGS sequence"/>
</dbReference>
<evidence type="ECO:0000256" key="2">
    <source>
        <dbReference type="SAM" id="SignalP"/>
    </source>
</evidence>
<comment type="caution">
    <text evidence="3">The sequence shown here is derived from an EMBL/GenBank/DDBJ whole genome shotgun (WGS) entry which is preliminary data.</text>
</comment>
<dbReference type="RefSeq" id="WP_160753335.1">
    <property type="nucleotide sequence ID" value="NZ_WTYA01000006.1"/>
</dbReference>
<evidence type="ECO:0000313" key="4">
    <source>
        <dbReference type="Proteomes" id="UP000439780"/>
    </source>
</evidence>
<keyword evidence="2" id="KW-0732">Signal</keyword>
<evidence type="ECO:0008006" key="5">
    <source>
        <dbReference type="Google" id="ProtNLM"/>
    </source>
</evidence>
<keyword evidence="4" id="KW-1185">Reference proteome</keyword>